<reference evidence="1 2" key="1">
    <citation type="submission" date="2019-02" db="EMBL/GenBank/DDBJ databases">
        <title>Paenibacillus sp. nov., isolated from surface-sterilized tissue of Thalictrum simplex L.</title>
        <authorList>
            <person name="Tuo L."/>
        </authorList>
    </citation>
    <scope>NUCLEOTIDE SEQUENCE [LARGE SCALE GENOMIC DNA]</scope>
    <source>
        <strain evidence="1 2">N2SHLJ1</strain>
    </source>
</reference>
<dbReference type="EMBL" id="SIRE01000066">
    <property type="protein sequence ID" value="TBL67348.1"/>
    <property type="molecule type" value="Genomic_DNA"/>
</dbReference>
<evidence type="ECO:0000313" key="2">
    <source>
        <dbReference type="Proteomes" id="UP000293142"/>
    </source>
</evidence>
<name>A0A4Q9DCY3_9BACL</name>
<comment type="caution">
    <text evidence="1">The sequence shown here is derived from an EMBL/GenBank/DDBJ whole genome shotgun (WGS) entry which is preliminary data.</text>
</comment>
<dbReference type="Proteomes" id="UP000293142">
    <property type="component" value="Unassembled WGS sequence"/>
</dbReference>
<gene>
    <name evidence="1" type="ORF">EYB31_39770</name>
</gene>
<dbReference type="AlphaFoldDB" id="A0A4Q9DCY3"/>
<accession>A0A4Q9DCY3</accession>
<organism evidence="1 2">
    <name type="scientific">Paenibacillus thalictri</name>
    <dbReference type="NCBI Taxonomy" id="2527873"/>
    <lineage>
        <taxon>Bacteria</taxon>
        <taxon>Bacillati</taxon>
        <taxon>Bacillota</taxon>
        <taxon>Bacilli</taxon>
        <taxon>Bacillales</taxon>
        <taxon>Paenibacillaceae</taxon>
        <taxon>Paenibacillus</taxon>
    </lineage>
</organism>
<sequence>MISAVVNFFIDIHTLGQLIQWLVTDSPVRGLGRTQLASIEESFAPLDSVVDLLLQQDPSKRPQDTTELSKLIKSALKPQVNRETEEDRVLRVLREFDKIIRLACPGKRGVIRIVDKEKINYIMELVAAKCEELLLWWTQGSADCPINQPIRHLHDNTWLIDYGEHSIEEIWIKKDDSYDHQYILLQCSPMPRFGIYEGEGYRYEEAAWFIDRYITRQEYDDGVADINGKSVELEQRAELRTRELEQDFIFIATFANSINVDRNRSVVDQVYRFIKNVGLSDTTLQRLDKLKRHPVSQMMQ</sequence>
<proteinExistence type="predicted"/>
<protein>
    <submittedName>
        <fullName evidence="1">Uncharacterized protein</fullName>
    </submittedName>
</protein>
<dbReference type="RefSeq" id="WP_131019135.1">
    <property type="nucleotide sequence ID" value="NZ_SIRE01000066.1"/>
</dbReference>
<keyword evidence="2" id="KW-1185">Reference proteome</keyword>
<dbReference type="OrthoDB" id="9788659at2"/>
<evidence type="ECO:0000313" key="1">
    <source>
        <dbReference type="EMBL" id="TBL67348.1"/>
    </source>
</evidence>